<dbReference type="STRING" id="368408.Tpen_1651"/>
<dbReference type="Pfam" id="PF03692">
    <property type="entry name" value="CxxCxxCC"/>
    <property type="match status" value="1"/>
</dbReference>
<keyword evidence="2" id="KW-1185">Reference proteome</keyword>
<reference evidence="2" key="1">
    <citation type="journal article" date="2008" name="J. Bacteriol.">
        <title>Genome sequence of Thermofilum pendens reveals an exceptional loss of biosynthetic pathways without genome reduction.</title>
        <authorList>
            <person name="Anderson I."/>
            <person name="Rodriguez J."/>
            <person name="Susanti D."/>
            <person name="Porat I."/>
            <person name="Reich C."/>
            <person name="Ulrich L.E."/>
            <person name="Elkins J.G."/>
            <person name="Mavromatis K."/>
            <person name="Lykidis A."/>
            <person name="Kim E."/>
            <person name="Thompson L.S."/>
            <person name="Nolan M."/>
            <person name="Land M."/>
            <person name="Copeland A."/>
            <person name="Lapidus A."/>
            <person name="Lucas S."/>
            <person name="Detter C."/>
            <person name="Zhulin I.B."/>
            <person name="Olsen G.J."/>
            <person name="Whitman W."/>
            <person name="Mukhopadhyay B."/>
            <person name="Bristow J."/>
            <person name="Kyrpides N."/>
        </authorList>
    </citation>
    <scope>NUCLEOTIDE SEQUENCE [LARGE SCALE GENOMIC DNA]</scope>
    <source>
        <strain evidence="2">DSM 2475 / Hrk 5</strain>
    </source>
</reference>
<dbReference type="EMBL" id="CP000505">
    <property type="protein sequence ID" value="ABL79046.1"/>
    <property type="molecule type" value="Genomic_DNA"/>
</dbReference>
<dbReference type="PANTHER" id="PTHR35866">
    <property type="entry name" value="PUTATIVE-RELATED"/>
    <property type="match status" value="1"/>
</dbReference>
<dbReference type="RefSeq" id="WP_011753311.1">
    <property type="nucleotide sequence ID" value="NC_008698.1"/>
</dbReference>
<dbReference type="InterPro" id="IPR005358">
    <property type="entry name" value="Puta_zinc/iron-chelating_dom"/>
</dbReference>
<dbReference type="GeneID" id="4601728"/>
<gene>
    <name evidence="1" type="ordered locus">Tpen_1651</name>
</gene>
<dbReference type="AlphaFoldDB" id="A1S0R6"/>
<evidence type="ECO:0000313" key="2">
    <source>
        <dbReference type="Proteomes" id="UP000000641"/>
    </source>
</evidence>
<dbReference type="PANTHER" id="PTHR35866:SF2">
    <property type="entry name" value="YKGJ FAMILY CYSTEINE CLUSTER PROTEIN"/>
    <property type="match status" value="1"/>
</dbReference>
<dbReference type="HOGENOM" id="CLU_126379_1_0_2"/>
<evidence type="ECO:0000313" key="1">
    <source>
        <dbReference type="EMBL" id="ABL79046.1"/>
    </source>
</evidence>
<organism evidence="1 2">
    <name type="scientific">Thermofilum pendens (strain DSM 2475 / Hrk 5)</name>
    <dbReference type="NCBI Taxonomy" id="368408"/>
    <lineage>
        <taxon>Archaea</taxon>
        <taxon>Thermoproteota</taxon>
        <taxon>Thermoprotei</taxon>
        <taxon>Thermofilales</taxon>
        <taxon>Thermofilaceae</taxon>
        <taxon>Thermofilum</taxon>
    </lineage>
</organism>
<dbReference type="KEGG" id="tpe:Tpen_1651"/>
<name>A1S0R6_THEPD</name>
<dbReference type="OrthoDB" id="36424at2157"/>
<dbReference type="EnsemblBacteria" id="ABL79046">
    <property type="protein sequence ID" value="ABL79046"/>
    <property type="gene ID" value="Tpen_1651"/>
</dbReference>
<evidence type="ECO:0008006" key="3">
    <source>
        <dbReference type="Google" id="ProtNLM"/>
    </source>
</evidence>
<sequence length="138" mass="15927">MEELKIDCRVNGRLCGKCCYKAVVPLTRRDIERITSRGYRFEDFAEYRAGVPVLKNVDSHCVFLDPTTNACTIYEDRPTACRLYPLAYSPKLWVHVDPACPKAGEVPKEAVVRLASRVLDYYEEVKRDWLLDSQYEST</sequence>
<dbReference type="eggNOG" id="arCOG02579">
    <property type="taxonomic scope" value="Archaea"/>
</dbReference>
<accession>A1S0R6</accession>
<proteinExistence type="predicted"/>
<dbReference type="Proteomes" id="UP000000641">
    <property type="component" value="Chromosome"/>
</dbReference>
<protein>
    <recommendedName>
        <fullName evidence="3">YkgJ family cysteine cluster protein</fullName>
    </recommendedName>
</protein>